<organism evidence="1 2">
    <name type="scientific">Apiospora phragmitis</name>
    <dbReference type="NCBI Taxonomy" id="2905665"/>
    <lineage>
        <taxon>Eukaryota</taxon>
        <taxon>Fungi</taxon>
        <taxon>Dikarya</taxon>
        <taxon>Ascomycota</taxon>
        <taxon>Pezizomycotina</taxon>
        <taxon>Sordariomycetes</taxon>
        <taxon>Xylariomycetidae</taxon>
        <taxon>Amphisphaeriales</taxon>
        <taxon>Apiosporaceae</taxon>
        <taxon>Apiospora</taxon>
    </lineage>
</organism>
<sequence>MSETRCWTSIVVVLRERVVTFRNVAPSPPCLPDLQRNPAPNVAQARMVDPQDLVLGLEVDEARHEASHLGLQAQRAADMGVGLVHGLIALLEDLADDGGDVRRVSDAPELLGRLHDLLLKGRDQRNGHLLKEFEIPLLADPALVLRLCRQLPRALDLQAVGVDGGGGPSLESGLLASCLGQDLAVETLILAALSIIVLNLRLSVRGLIAGDALFYSAAIDDILDGIETGFQWPLTVVTVVLARGSSGFGELRKLGEIRGGEDAPAAFIVPARASFHLLFDLLRGRRMRHRSGRVGPFGEIRVARSYGADAPGHPLSVDAVGLIDHYGR</sequence>
<dbReference type="Proteomes" id="UP001480595">
    <property type="component" value="Unassembled WGS sequence"/>
</dbReference>
<comment type="caution">
    <text evidence="1">The sequence shown here is derived from an EMBL/GenBank/DDBJ whole genome shotgun (WGS) entry which is preliminary data.</text>
</comment>
<dbReference type="GeneID" id="92097766"/>
<gene>
    <name evidence="1" type="ORF">PG994_013294</name>
</gene>
<proteinExistence type="predicted"/>
<protein>
    <submittedName>
        <fullName evidence="1">Uncharacterized protein</fullName>
    </submittedName>
</protein>
<dbReference type="RefSeq" id="XP_066709664.1">
    <property type="nucleotide sequence ID" value="XM_066864703.1"/>
</dbReference>
<accession>A0ABR1T886</accession>
<dbReference type="EMBL" id="JAQQWL010000013">
    <property type="protein sequence ID" value="KAK8042811.1"/>
    <property type="molecule type" value="Genomic_DNA"/>
</dbReference>
<keyword evidence="2" id="KW-1185">Reference proteome</keyword>
<reference evidence="1 2" key="1">
    <citation type="submission" date="2023-01" db="EMBL/GenBank/DDBJ databases">
        <title>Analysis of 21 Apiospora genomes using comparative genomics revels a genus with tremendous synthesis potential of carbohydrate active enzymes and secondary metabolites.</title>
        <authorList>
            <person name="Sorensen T."/>
        </authorList>
    </citation>
    <scope>NUCLEOTIDE SEQUENCE [LARGE SCALE GENOMIC DNA]</scope>
    <source>
        <strain evidence="1 2">CBS 135458</strain>
    </source>
</reference>
<name>A0ABR1T886_9PEZI</name>
<evidence type="ECO:0000313" key="1">
    <source>
        <dbReference type="EMBL" id="KAK8042811.1"/>
    </source>
</evidence>
<evidence type="ECO:0000313" key="2">
    <source>
        <dbReference type="Proteomes" id="UP001480595"/>
    </source>
</evidence>